<evidence type="ECO:0000256" key="1">
    <source>
        <dbReference type="SAM" id="MobiDB-lite"/>
    </source>
</evidence>
<feature type="compositionally biased region" description="Low complexity" evidence="1">
    <location>
        <begin position="524"/>
        <end position="535"/>
    </location>
</feature>
<reference evidence="3" key="1">
    <citation type="submission" date="2020-05" db="EMBL/GenBank/DDBJ databases">
        <title>Phylogenomic resolution of chytrid fungi.</title>
        <authorList>
            <person name="Stajich J.E."/>
            <person name="Amses K."/>
            <person name="Simmons R."/>
            <person name="Seto K."/>
            <person name="Myers J."/>
            <person name="Bonds A."/>
            <person name="Quandt C.A."/>
            <person name="Barry K."/>
            <person name="Liu P."/>
            <person name="Grigoriev I."/>
            <person name="Longcore J.E."/>
            <person name="James T.Y."/>
        </authorList>
    </citation>
    <scope>NUCLEOTIDE SEQUENCE</scope>
    <source>
        <strain evidence="3">JEL0379</strain>
    </source>
</reference>
<dbReference type="InterPro" id="IPR013083">
    <property type="entry name" value="Znf_RING/FYVE/PHD"/>
</dbReference>
<protein>
    <submittedName>
        <fullName evidence="3">Structure-specific endonuclease subunit SLX1</fullName>
    </submittedName>
</protein>
<gene>
    <name evidence="3" type="primary">SLX1A</name>
    <name evidence="3" type="ORF">HDU87_003063</name>
</gene>
<dbReference type="InterPro" id="IPR050381">
    <property type="entry name" value="SLX1_endonuclease"/>
</dbReference>
<dbReference type="CDD" id="cd16448">
    <property type="entry name" value="RING-H2"/>
    <property type="match status" value="1"/>
</dbReference>
<dbReference type="PANTHER" id="PTHR20208:SF10">
    <property type="entry name" value="STRUCTURE-SPECIFIC ENDONUCLEASE SUBUNIT SLX1"/>
    <property type="match status" value="1"/>
</dbReference>
<feature type="region of interest" description="Disordered" evidence="1">
    <location>
        <begin position="503"/>
        <end position="561"/>
    </location>
</feature>
<dbReference type="Proteomes" id="UP001212152">
    <property type="component" value="Unassembled WGS sequence"/>
</dbReference>
<evidence type="ECO:0000259" key="2">
    <source>
        <dbReference type="Pfam" id="PF21202"/>
    </source>
</evidence>
<feature type="region of interest" description="Disordered" evidence="1">
    <location>
        <begin position="434"/>
        <end position="458"/>
    </location>
</feature>
<organism evidence="3 4">
    <name type="scientific">Geranomyces variabilis</name>
    <dbReference type="NCBI Taxonomy" id="109894"/>
    <lineage>
        <taxon>Eukaryota</taxon>
        <taxon>Fungi</taxon>
        <taxon>Fungi incertae sedis</taxon>
        <taxon>Chytridiomycota</taxon>
        <taxon>Chytridiomycota incertae sedis</taxon>
        <taxon>Chytridiomycetes</taxon>
        <taxon>Spizellomycetales</taxon>
        <taxon>Powellomycetaceae</taxon>
        <taxon>Geranomyces</taxon>
    </lineage>
</organism>
<dbReference type="EMBL" id="JADGJQ010000022">
    <property type="protein sequence ID" value="KAJ3179107.1"/>
    <property type="molecule type" value="Genomic_DNA"/>
</dbReference>
<feature type="region of interest" description="Disordered" evidence="1">
    <location>
        <begin position="473"/>
        <end position="492"/>
    </location>
</feature>
<proteinExistence type="predicted"/>
<feature type="compositionally biased region" description="Polar residues" evidence="1">
    <location>
        <begin position="348"/>
        <end position="357"/>
    </location>
</feature>
<feature type="compositionally biased region" description="Acidic residues" evidence="1">
    <location>
        <begin position="279"/>
        <end position="298"/>
    </location>
</feature>
<keyword evidence="3" id="KW-0255">Endonuclease</keyword>
<dbReference type="AlphaFoldDB" id="A0AAD5TK95"/>
<keyword evidence="4" id="KW-1185">Reference proteome</keyword>
<dbReference type="GO" id="GO:0004519">
    <property type="term" value="F:endonuclease activity"/>
    <property type="evidence" value="ECO:0007669"/>
    <property type="project" value="UniProtKB-KW"/>
</dbReference>
<feature type="region of interest" description="Disordered" evidence="1">
    <location>
        <begin position="332"/>
        <end position="408"/>
    </location>
</feature>
<keyword evidence="3" id="KW-0540">Nuclease</keyword>
<accession>A0AAD5TK95</accession>
<name>A0AAD5TK95_9FUNG</name>
<dbReference type="Pfam" id="PF21202">
    <property type="entry name" value="SLX1_C"/>
    <property type="match status" value="1"/>
</dbReference>
<evidence type="ECO:0000313" key="4">
    <source>
        <dbReference type="Proteomes" id="UP001212152"/>
    </source>
</evidence>
<feature type="region of interest" description="Disordered" evidence="1">
    <location>
        <begin position="263"/>
        <end position="320"/>
    </location>
</feature>
<dbReference type="PANTHER" id="PTHR20208">
    <property type="entry name" value="STRUCTURE-SPECIFIC ENDONUCLEASE SUBUNIT SLX1"/>
    <property type="match status" value="1"/>
</dbReference>
<dbReference type="InterPro" id="IPR048749">
    <property type="entry name" value="SLX1_C"/>
</dbReference>
<evidence type="ECO:0000313" key="3">
    <source>
        <dbReference type="EMBL" id="KAJ3179107.1"/>
    </source>
</evidence>
<feature type="domain" description="Structure-specific endonuclease subunit SLX1 C-terminal" evidence="2">
    <location>
        <begin position="174"/>
        <end position="251"/>
    </location>
</feature>
<comment type="caution">
    <text evidence="3">The sequence shown here is derived from an EMBL/GenBank/DDBJ whole genome shotgun (WGS) entry which is preliminary data.</text>
</comment>
<dbReference type="Gene3D" id="3.30.40.10">
    <property type="entry name" value="Zinc/RING finger domain, C3HC4 (zinc finger)"/>
    <property type="match status" value="1"/>
</dbReference>
<sequence>MPRASSQDSAQYSTPLPPHFYGCYLLRSQKPRCKDFAYVGSTPNPIRRDMVCVVFGFPNKYAALQFEWGWQRPHLSRHFTAHYPGAYKGTRPEQKIPTKLRVLSDMLHLEQWARWPLNIHFTCPEVARAFDSLPIPPPPHIPVAVGPLADIAAGSALNVKADAAIRAPLDVAGCVVCLEPVSYNVAADFLTCGAPRCPMVGHLVCLSSWFLAEEAEHRTKAQRAKGPHVELLPVSGSCPLCRAKLRWGDLVRAMRERVAISAAAGGGGGTRGRRAVTVDSEDAEESEADRIDDDDDEQGSTSSSSQLTKTSAPSARLTRDIVRQRTVDLFSQRPISQTTVPATHARTVESTANSTRRPSPPRKALSTVAAHSQARKKDAAARRTKPKDPSPALIDVISDSSDDERIPYTQQRLARLKPPLAPSQTAPIHRLWSSATSDSDSENHQPEPFSSSSTRPTAAASLNKDLLLTSHFRASKSRPAQTQQDRGIAEKGARTASKYIIHALPVSPDPPPRVQNKGTGPHQAPTTKNAAPPAARQKSSRNVTAFDGDDSEDDVCILAHR</sequence>
<keyword evidence="3" id="KW-0378">Hydrolase</keyword>